<evidence type="ECO:0008006" key="4">
    <source>
        <dbReference type="Google" id="ProtNLM"/>
    </source>
</evidence>
<protein>
    <recommendedName>
        <fullName evidence="4">MYND-type domain-containing protein</fullName>
    </recommendedName>
</protein>
<dbReference type="HOGENOM" id="CLU_395964_0_0_1"/>
<name>L8WT54_THACA</name>
<evidence type="ECO:0000256" key="1">
    <source>
        <dbReference type="SAM" id="MobiDB-lite"/>
    </source>
</evidence>
<organism evidence="2 3">
    <name type="scientific">Thanatephorus cucumeris (strain AG1-IA)</name>
    <name type="common">Rice sheath blight fungus</name>
    <name type="synonym">Rhizoctonia solani</name>
    <dbReference type="NCBI Taxonomy" id="983506"/>
    <lineage>
        <taxon>Eukaryota</taxon>
        <taxon>Fungi</taxon>
        <taxon>Dikarya</taxon>
        <taxon>Basidiomycota</taxon>
        <taxon>Agaricomycotina</taxon>
        <taxon>Agaricomycetes</taxon>
        <taxon>Cantharellales</taxon>
        <taxon>Ceratobasidiaceae</taxon>
        <taxon>Rhizoctonia</taxon>
        <taxon>Rhizoctonia solani AG-1</taxon>
    </lineage>
</organism>
<dbReference type="EMBL" id="AFRT01001718">
    <property type="protein sequence ID" value="ELU39569.1"/>
    <property type="molecule type" value="Genomic_DNA"/>
</dbReference>
<evidence type="ECO:0000313" key="2">
    <source>
        <dbReference type="EMBL" id="ELU39569.1"/>
    </source>
</evidence>
<feature type="compositionally biased region" description="Polar residues" evidence="1">
    <location>
        <begin position="630"/>
        <end position="651"/>
    </location>
</feature>
<evidence type="ECO:0000313" key="3">
    <source>
        <dbReference type="Proteomes" id="UP000011668"/>
    </source>
</evidence>
<dbReference type="Proteomes" id="UP000011668">
    <property type="component" value="Unassembled WGS sequence"/>
</dbReference>
<keyword evidence="3" id="KW-1185">Reference proteome</keyword>
<gene>
    <name evidence="2" type="ORF">AG1IA_06404</name>
</gene>
<feature type="region of interest" description="Disordered" evidence="1">
    <location>
        <begin position="630"/>
        <end position="656"/>
    </location>
</feature>
<comment type="caution">
    <text evidence="2">The sequence shown here is derived from an EMBL/GenBank/DDBJ whole genome shotgun (WGS) entry which is preliminary data.</text>
</comment>
<dbReference type="OrthoDB" id="3233357at2759"/>
<sequence length="696" mass="77773">MTSRNRKQNLWGRPMETYVQSYDHDCFKKTASLDTGADLDLRNRARTAITGICELVSMKESDGDKLAAQITLSMLRSIIDLTLLPGGLVELGYPDLVGGCIKLMGTVKLSGKCMRAGRFDGILARIQVESEAEVLLILSKEVSELVQNAYTDEHGIKHFDWMLGLVSGSTFGPPQQVFMDSHGPVDLVSCLHQDRKTFLKVLNATYFPGLSAVFCLLWRYMNSPIHDKRCLEEDLASSFREMFFRYCLVAPGVEQAALVAIYSHDVSWWKPVSQVLIDQEDSRQKFVIYNQRLASTDTHWLFISNASIIPILLRYLSAKTPSGVEDLLPELFGLTIQRLWDTCVDERFPSDLSISPKGLFQSTFTNTAPELSKYILYLADQVNLGIFPTFGEHYQLLLRCIMFISSIVKSSNELVELQENYRMCTCARCPNPVRKIGQLFACDGCGLPYCSQKCQARSSDFLYGNPRAWHRLFCGGTYSAQIGGPQAHFAQLMGMFDRGPDPTQGPIRWPVGKSPGMPFYVGVNLHSTARTSSSPSHIKADSRPTSNLEWVNFGDYDFIGSHTLTGRQYGRGADFVQRTTDWSAANDAGLSGDRPKAPKLRHKSAHHPCSLSLILSNRFMEFMTLAGSLSASKNSRPSDKQTGYTNMSTAGNPHMPQLRTRYGDSEMNKGNTDNVSRLPAGWNQLVKHRYGRSGIK</sequence>
<reference evidence="2 3" key="1">
    <citation type="journal article" date="2013" name="Nat. Commun.">
        <title>The evolution and pathogenic mechanisms of the rice sheath blight pathogen.</title>
        <authorList>
            <person name="Zheng A."/>
            <person name="Lin R."/>
            <person name="Xu L."/>
            <person name="Qin P."/>
            <person name="Tang C."/>
            <person name="Ai P."/>
            <person name="Zhang D."/>
            <person name="Liu Y."/>
            <person name="Sun Z."/>
            <person name="Feng H."/>
            <person name="Wang Y."/>
            <person name="Chen Y."/>
            <person name="Liang X."/>
            <person name="Fu R."/>
            <person name="Li Q."/>
            <person name="Zhang J."/>
            <person name="Yu X."/>
            <person name="Xie Z."/>
            <person name="Ding L."/>
            <person name="Guan P."/>
            <person name="Tang J."/>
            <person name="Liang Y."/>
            <person name="Wang S."/>
            <person name="Deng Q."/>
            <person name="Li S."/>
            <person name="Zhu J."/>
            <person name="Wang L."/>
            <person name="Liu H."/>
            <person name="Li P."/>
        </authorList>
    </citation>
    <scope>NUCLEOTIDE SEQUENCE [LARGE SCALE GENOMIC DNA]</scope>
    <source>
        <strain evidence="3">AG-1 IA</strain>
    </source>
</reference>
<proteinExistence type="predicted"/>
<accession>L8WT54</accession>
<dbReference type="AlphaFoldDB" id="L8WT54"/>